<sequence length="77" mass="8468">MIKVSLVIMAVLTVLISIGLRWREDRVAALRAAPAPRGGWVAAQKKKLNRWLTAATLAALTTILVLGGLHWLRVWQG</sequence>
<protein>
    <submittedName>
        <fullName evidence="2">Uncharacterized protein</fullName>
    </submittedName>
</protein>
<feature type="transmembrane region" description="Helical" evidence="1">
    <location>
        <begin position="6"/>
        <end position="22"/>
    </location>
</feature>
<organism evidence="2 3">
    <name type="scientific">Roseicella aerolata</name>
    <dbReference type="NCBI Taxonomy" id="2883479"/>
    <lineage>
        <taxon>Bacteria</taxon>
        <taxon>Pseudomonadati</taxon>
        <taxon>Pseudomonadota</taxon>
        <taxon>Alphaproteobacteria</taxon>
        <taxon>Acetobacterales</taxon>
        <taxon>Roseomonadaceae</taxon>
        <taxon>Roseicella</taxon>
    </lineage>
</organism>
<name>A0A9X1IGG8_9PROT</name>
<dbReference type="EMBL" id="JAJAQI010000017">
    <property type="protein sequence ID" value="MCB4822635.1"/>
    <property type="molecule type" value="Genomic_DNA"/>
</dbReference>
<keyword evidence="3" id="KW-1185">Reference proteome</keyword>
<evidence type="ECO:0000313" key="3">
    <source>
        <dbReference type="Proteomes" id="UP001139311"/>
    </source>
</evidence>
<dbReference type="RefSeq" id="WP_226608681.1">
    <property type="nucleotide sequence ID" value="NZ_JAJAQI010000017.1"/>
</dbReference>
<dbReference type="AlphaFoldDB" id="A0A9X1IGG8"/>
<gene>
    <name evidence="2" type="ORF">LHA35_12900</name>
</gene>
<evidence type="ECO:0000256" key="1">
    <source>
        <dbReference type="SAM" id="Phobius"/>
    </source>
</evidence>
<evidence type="ECO:0000313" key="2">
    <source>
        <dbReference type="EMBL" id="MCB4822635.1"/>
    </source>
</evidence>
<comment type="caution">
    <text evidence="2">The sequence shown here is derived from an EMBL/GenBank/DDBJ whole genome shotgun (WGS) entry which is preliminary data.</text>
</comment>
<proteinExistence type="predicted"/>
<accession>A0A9X1IGG8</accession>
<keyword evidence="1" id="KW-0812">Transmembrane</keyword>
<reference evidence="2" key="1">
    <citation type="submission" date="2021-10" db="EMBL/GenBank/DDBJ databases">
        <title>Roseicella aerolatum sp. nov., isolated from aerosols of e-waste dismantling site.</title>
        <authorList>
            <person name="Qin T."/>
        </authorList>
    </citation>
    <scope>NUCLEOTIDE SEQUENCE</scope>
    <source>
        <strain evidence="2">GB24</strain>
    </source>
</reference>
<keyword evidence="1" id="KW-1133">Transmembrane helix</keyword>
<keyword evidence="1" id="KW-0472">Membrane</keyword>
<feature type="transmembrane region" description="Helical" evidence="1">
    <location>
        <begin position="51"/>
        <end position="72"/>
    </location>
</feature>
<dbReference type="Proteomes" id="UP001139311">
    <property type="component" value="Unassembled WGS sequence"/>
</dbReference>